<feature type="region of interest" description="Disordered" evidence="1">
    <location>
        <begin position="129"/>
        <end position="152"/>
    </location>
</feature>
<reference evidence="5" key="2">
    <citation type="submission" date="2023-06" db="EMBL/GenBank/DDBJ databases">
        <authorList>
            <person name="Mure A."/>
            <person name="Hattori Y."/>
        </authorList>
    </citation>
    <scope>NUCLEOTIDE SEQUENCE</scope>
    <source>
        <strain evidence="5">KH-74</strain>
    </source>
</reference>
<evidence type="ECO:0000313" key="4">
    <source>
        <dbReference type="EMBL" id="GMM58028.1"/>
    </source>
</evidence>
<keyword evidence="2" id="KW-0472">Membrane</keyword>
<name>A0AAV5S4T1_MAUHU</name>
<evidence type="ECO:0000256" key="3">
    <source>
        <dbReference type="SAM" id="SignalP"/>
    </source>
</evidence>
<keyword evidence="6" id="KW-1185">Reference proteome</keyword>
<proteinExistence type="predicted"/>
<feature type="compositionally biased region" description="Low complexity" evidence="1">
    <location>
        <begin position="129"/>
        <end position="150"/>
    </location>
</feature>
<evidence type="ECO:0000313" key="5">
    <source>
        <dbReference type="EMBL" id="GMM58242.1"/>
    </source>
</evidence>
<evidence type="ECO:0000256" key="2">
    <source>
        <dbReference type="SAM" id="Phobius"/>
    </source>
</evidence>
<feature type="chain" id="PRO_5044714660" evidence="3">
    <location>
        <begin position="18"/>
        <end position="323"/>
    </location>
</feature>
<dbReference type="Proteomes" id="UP001377567">
    <property type="component" value="Unassembled WGS sequence"/>
</dbReference>
<evidence type="ECO:0000313" key="6">
    <source>
        <dbReference type="Proteomes" id="UP001377567"/>
    </source>
</evidence>
<feature type="signal peptide" evidence="3">
    <location>
        <begin position="1"/>
        <end position="17"/>
    </location>
</feature>
<gene>
    <name evidence="4" type="ORF">DAKH74_046440</name>
    <name evidence="5" type="ORF">DAKH74_048580</name>
</gene>
<comment type="caution">
    <text evidence="5">The sequence shown here is derived from an EMBL/GenBank/DDBJ whole genome shotgun (WGS) entry which is preliminary data.</text>
</comment>
<keyword evidence="3" id="KW-0732">Signal</keyword>
<keyword evidence="2" id="KW-1133">Transmembrane helix</keyword>
<accession>A0AAV5S4T1</accession>
<keyword evidence="2" id="KW-0812">Transmembrane</keyword>
<reference evidence="5 6" key="1">
    <citation type="journal article" date="2023" name="Elife">
        <title>Identification of key yeast species and microbe-microbe interactions impacting larval growth of Drosophila in the wild.</title>
        <authorList>
            <person name="Mure A."/>
            <person name="Sugiura Y."/>
            <person name="Maeda R."/>
            <person name="Honda K."/>
            <person name="Sakurai N."/>
            <person name="Takahashi Y."/>
            <person name="Watada M."/>
            <person name="Katoh T."/>
            <person name="Gotoh A."/>
            <person name="Gotoh Y."/>
            <person name="Taniguchi I."/>
            <person name="Nakamura K."/>
            <person name="Hayashi T."/>
            <person name="Katayama T."/>
            <person name="Uemura T."/>
            <person name="Hattori Y."/>
        </authorList>
    </citation>
    <scope>NUCLEOTIDE SEQUENCE [LARGE SCALE GENOMIC DNA]</scope>
    <source>
        <strain evidence="5 6">KH-74</strain>
    </source>
</reference>
<dbReference type="AlphaFoldDB" id="A0AAV5S4T1"/>
<evidence type="ECO:0000256" key="1">
    <source>
        <dbReference type="SAM" id="MobiDB-lite"/>
    </source>
</evidence>
<sequence>MFLEFVVVFIISIVCNASEVVEADPEVTSISSIVLPSSGTFEQVKNFNRCNFTFWIMGVMVACALAAIIVFSIIVVMGNLVQFTYWQIGKLFGYEMNFSENNIFYNDPVAVEPMPLSVPLPAPARAAAQEVPALPTSETDSASPAAPSPSFSRDNIRRRFITFRKYLTRSVTRKDDIETCNSSKDSQLSDLELVTEQEIMMADLNGVATAALNDTSRAPSTLASEFDRRPSYLELTIRDQYIAERGGYRRYVAPPLSINAAEDDGGSSSRDAVTPSRSPSPSPPPSHDAEISPPQYGRVMYMQTHPPIRQLQAARTRVGRRCA</sequence>
<feature type="region of interest" description="Disordered" evidence="1">
    <location>
        <begin position="259"/>
        <end position="297"/>
    </location>
</feature>
<dbReference type="EMBL" id="BTGD01000022">
    <property type="protein sequence ID" value="GMM58242.1"/>
    <property type="molecule type" value="Genomic_DNA"/>
</dbReference>
<dbReference type="EMBL" id="BTGD01000018">
    <property type="protein sequence ID" value="GMM58028.1"/>
    <property type="molecule type" value="Genomic_DNA"/>
</dbReference>
<feature type="transmembrane region" description="Helical" evidence="2">
    <location>
        <begin position="54"/>
        <end position="81"/>
    </location>
</feature>
<protein>
    <submittedName>
        <fullName evidence="5">Uncharacterized protein</fullName>
    </submittedName>
</protein>
<organism evidence="5 6">
    <name type="scientific">Maudiozyma humilis</name>
    <name type="common">Sour dough yeast</name>
    <name type="synonym">Kazachstania humilis</name>
    <dbReference type="NCBI Taxonomy" id="51915"/>
    <lineage>
        <taxon>Eukaryota</taxon>
        <taxon>Fungi</taxon>
        <taxon>Dikarya</taxon>
        <taxon>Ascomycota</taxon>
        <taxon>Saccharomycotina</taxon>
        <taxon>Saccharomycetes</taxon>
        <taxon>Saccharomycetales</taxon>
        <taxon>Saccharomycetaceae</taxon>
        <taxon>Maudiozyma</taxon>
    </lineage>
</organism>